<keyword evidence="2" id="KW-1185">Reference proteome</keyword>
<dbReference type="EMBL" id="FP929056">
    <property type="protein sequence ID" value="CBL28787.1"/>
    <property type="molecule type" value="Genomic_DNA"/>
</dbReference>
<protein>
    <submittedName>
        <fullName evidence="1">Uncharacterized protein</fullName>
    </submittedName>
</protein>
<sequence length="63" mass="6942">MRVSRVRGLDVRHHPPVEAADQPVLDVLQLRGLPVRTDDDLAVALVERVEGVEELLLTPLPVA</sequence>
<name>A0AB94IYJ2_9BACT</name>
<reference evidence="1 2" key="2">
    <citation type="submission" date="2010-03" db="EMBL/GenBank/DDBJ databases">
        <authorList>
            <person name="Pajon A."/>
        </authorList>
    </citation>
    <scope>NUCLEOTIDE SEQUENCE [LARGE SCALE GENOMIC DNA]</scope>
    <source>
        <strain evidence="1 2">SGP1</strain>
    </source>
</reference>
<proteinExistence type="predicted"/>
<evidence type="ECO:0000313" key="2">
    <source>
        <dbReference type="Proteomes" id="UP000008957"/>
    </source>
</evidence>
<dbReference type="Proteomes" id="UP000008957">
    <property type="component" value="Chromosome"/>
</dbReference>
<accession>A0AB94IYJ2</accession>
<organism evidence="1 2">
    <name type="scientific">Fretibacterium fastidiosum</name>
    <dbReference type="NCBI Taxonomy" id="651822"/>
    <lineage>
        <taxon>Bacteria</taxon>
        <taxon>Thermotogati</taxon>
        <taxon>Synergistota</taxon>
        <taxon>Synergistia</taxon>
        <taxon>Synergistales</taxon>
        <taxon>Aminobacteriaceae</taxon>
        <taxon>Fretibacterium</taxon>
    </lineage>
</organism>
<reference evidence="2" key="1">
    <citation type="submission" date="2010-03" db="EMBL/GenBank/DDBJ databases">
        <title>The genome sequence of Synergistetes sp. SGP1.</title>
        <authorList>
            <consortium name="metaHIT consortium -- http://www.metahit.eu/"/>
            <person name="Pajon A."/>
            <person name="Turner K."/>
            <person name="Parkhill J."/>
            <person name="Wade W."/>
            <person name="Vartoukian S."/>
        </authorList>
    </citation>
    <scope>NUCLEOTIDE SEQUENCE [LARGE SCALE GENOMIC DNA]</scope>
    <source>
        <strain evidence="2">SGP1</strain>
    </source>
</reference>
<dbReference type="KEGG" id="sbr:SY1_19670"/>
<gene>
    <name evidence="1" type="ORF">SY1_19670</name>
</gene>
<evidence type="ECO:0000313" key="1">
    <source>
        <dbReference type="EMBL" id="CBL28787.1"/>
    </source>
</evidence>
<dbReference type="AlphaFoldDB" id="A0AB94IYJ2"/>